<keyword evidence="1" id="KW-0479">Metal-binding</keyword>
<reference evidence="6 7" key="1">
    <citation type="journal article" date="2023" name="G3 (Bethesda)">
        <title>A haplotype-resolved chromosome-scale genome for Quercus rubra L. provides insights into the genetics of adaptive traits for red oak species.</title>
        <authorList>
            <person name="Kapoor B."/>
            <person name="Jenkins J."/>
            <person name="Schmutz J."/>
            <person name="Zhebentyayeva T."/>
            <person name="Kuelheim C."/>
            <person name="Coggeshall M."/>
            <person name="Heim C."/>
            <person name="Lasky J.R."/>
            <person name="Leites L."/>
            <person name="Islam-Faridi N."/>
            <person name="Romero-Severson J."/>
            <person name="DeLeo V.L."/>
            <person name="Lucas S.M."/>
            <person name="Lazic D."/>
            <person name="Gailing O."/>
            <person name="Carlson J."/>
            <person name="Staton M."/>
        </authorList>
    </citation>
    <scope>NUCLEOTIDE SEQUENCE [LARGE SCALE GENOMIC DNA]</scope>
    <source>
        <strain evidence="6">Pseudo-F2</strain>
    </source>
</reference>
<protein>
    <recommendedName>
        <fullName evidence="5">CHHC U11-48K-type domain-containing protein</fullName>
    </recommendedName>
</protein>
<organism evidence="6 7">
    <name type="scientific">Quercus rubra</name>
    <name type="common">Northern red oak</name>
    <name type="synonym">Quercus borealis</name>
    <dbReference type="NCBI Taxonomy" id="3512"/>
    <lineage>
        <taxon>Eukaryota</taxon>
        <taxon>Viridiplantae</taxon>
        <taxon>Streptophyta</taxon>
        <taxon>Embryophyta</taxon>
        <taxon>Tracheophyta</taxon>
        <taxon>Spermatophyta</taxon>
        <taxon>Magnoliopsida</taxon>
        <taxon>eudicotyledons</taxon>
        <taxon>Gunneridae</taxon>
        <taxon>Pentapetalae</taxon>
        <taxon>rosids</taxon>
        <taxon>fabids</taxon>
        <taxon>Fagales</taxon>
        <taxon>Fagaceae</taxon>
        <taxon>Quercus</taxon>
    </lineage>
</organism>
<gene>
    <name evidence="6" type="ORF">RGQ29_025200</name>
</gene>
<evidence type="ECO:0000256" key="2">
    <source>
        <dbReference type="ARBA" id="ARBA00022771"/>
    </source>
</evidence>
<feature type="compositionally biased region" description="Basic and acidic residues" evidence="4">
    <location>
        <begin position="651"/>
        <end position="674"/>
    </location>
</feature>
<feature type="compositionally biased region" description="Basic residues" evidence="4">
    <location>
        <begin position="599"/>
        <end position="608"/>
    </location>
</feature>
<evidence type="ECO:0000256" key="1">
    <source>
        <dbReference type="ARBA" id="ARBA00022723"/>
    </source>
</evidence>
<comment type="caution">
    <text evidence="6">The sequence shown here is derived from an EMBL/GenBank/DDBJ whole genome shotgun (WGS) entry which is preliminary data.</text>
</comment>
<feature type="compositionally biased region" description="Low complexity" evidence="4">
    <location>
        <begin position="637"/>
        <end position="650"/>
    </location>
</feature>
<feature type="compositionally biased region" description="Basic and acidic residues" evidence="4">
    <location>
        <begin position="683"/>
        <end position="695"/>
    </location>
</feature>
<dbReference type="AlphaFoldDB" id="A0AAN7ILM7"/>
<evidence type="ECO:0000313" key="7">
    <source>
        <dbReference type="Proteomes" id="UP001324115"/>
    </source>
</evidence>
<feature type="compositionally biased region" description="Polar residues" evidence="4">
    <location>
        <begin position="443"/>
        <end position="454"/>
    </location>
</feature>
<keyword evidence="2" id="KW-0863">Zinc-finger</keyword>
<feature type="compositionally biased region" description="Polar residues" evidence="4">
    <location>
        <begin position="517"/>
        <end position="527"/>
    </location>
</feature>
<dbReference type="GO" id="GO:0008270">
    <property type="term" value="F:zinc ion binding"/>
    <property type="evidence" value="ECO:0007669"/>
    <property type="project" value="UniProtKB-KW"/>
</dbReference>
<evidence type="ECO:0000259" key="5">
    <source>
        <dbReference type="PROSITE" id="PS51800"/>
    </source>
</evidence>
<name>A0AAN7ILM7_QUERU</name>
<keyword evidence="7" id="KW-1185">Reference proteome</keyword>
<dbReference type="Pfam" id="PF05253">
    <property type="entry name" value="zf-U11-48K"/>
    <property type="match status" value="1"/>
</dbReference>
<dbReference type="InterPro" id="IPR051591">
    <property type="entry name" value="UPF0224_FAM112_RNA_Proc"/>
</dbReference>
<dbReference type="EMBL" id="JAXUIC010000007">
    <property type="protein sequence ID" value="KAK4581948.1"/>
    <property type="molecule type" value="Genomic_DNA"/>
</dbReference>
<feature type="region of interest" description="Disordered" evidence="4">
    <location>
        <begin position="1"/>
        <end position="22"/>
    </location>
</feature>
<evidence type="ECO:0000256" key="4">
    <source>
        <dbReference type="SAM" id="MobiDB-lite"/>
    </source>
</evidence>
<keyword evidence="3" id="KW-0862">Zinc</keyword>
<feature type="compositionally biased region" description="Basic and acidic residues" evidence="4">
    <location>
        <begin position="609"/>
        <end position="625"/>
    </location>
</feature>
<dbReference type="PANTHER" id="PTHR21402:SF10">
    <property type="entry name" value="U11_U12 SMALL NUCLEAR RIBONUCLEOPROTEIN 48 KDA PROTEIN"/>
    <property type="match status" value="1"/>
</dbReference>
<dbReference type="PROSITE" id="PS51800">
    <property type="entry name" value="ZF_CHHC_U11_48K"/>
    <property type="match status" value="1"/>
</dbReference>
<dbReference type="EMBL" id="JAXUIC010000007">
    <property type="protein sequence ID" value="KAK4581950.1"/>
    <property type="molecule type" value="Genomic_DNA"/>
</dbReference>
<proteinExistence type="predicted"/>
<evidence type="ECO:0000313" key="6">
    <source>
        <dbReference type="EMBL" id="KAK4581949.1"/>
    </source>
</evidence>
<dbReference type="PANTHER" id="PTHR21402">
    <property type="entry name" value="GAMETOCYTE SPECIFIC FACTOR 1-RELATED"/>
    <property type="match status" value="1"/>
</dbReference>
<feature type="region of interest" description="Disordered" evidence="4">
    <location>
        <begin position="499"/>
        <end position="709"/>
    </location>
</feature>
<accession>A0AAN7ILM7</accession>
<dbReference type="Proteomes" id="UP001324115">
    <property type="component" value="Unassembled WGS sequence"/>
</dbReference>
<feature type="compositionally biased region" description="Basic and acidic residues" evidence="4">
    <location>
        <begin position="548"/>
        <end position="598"/>
    </location>
</feature>
<feature type="domain" description="CHHC U11-48K-type" evidence="5">
    <location>
        <begin position="58"/>
        <end position="85"/>
    </location>
</feature>
<feature type="compositionally biased region" description="Polar residues" evidence="4">
    <location>
        <begin position="469"/>
        <end position="486"/>
    </location>
</feature>
<dbReference type="EMBL" id="JAXUIC010000007">
    <property type="protein sequence ID" value="KAK4581949.1"/>
    <property type="molecule type" value="Genomic_DNA"/>
</dbReference>
<sequence>MCSNQNPNPSSPKPQSNPMNPNSLLTTLENLIHFSQQTLRHSLSLSISTTLHSENQNLIQCPFNPHHLIPSSALFRHSLRCHCSSSSSSNFFYHDCPAAVHFSTLHTPTPTPLPAFLSLHSPNNPFPIDFDFDFTILPSDLLSIRAETDAWTDYPTAYSHAILRSLSLSFSGLIENWVLMSSPRYGSVVIDVAMRDHILLLFRLCLNTIVTEALHNYSQQQQQQSNEQSVMSFFKCPVLVQALMWLASQLSILYGEMNGKLFAIHMLKQCVLEAAQLGLFITTQTQTQTQSHAGRGDEVVSVSQVQAAVTALKERAVLQQNFNGFHVSQPLTKYQLVAEHDYLSQRAYEERKRRPNYRPILEHDGLRQQSFRQETNKTKTREELLAEERDYKRRRMSYRGKKGKKTAVQVTRDIIDEYMEEIKKAGGIGCFVKGTEDQGMFPSESSSAHDSTITVDEPRKSDYAAPRGSQYNYRAHSNSEYGKRSNSLKDASLNEHHEYVNQRFSNRNKHDREIYSRSPSRNDSTITVDEPRKSDYAAARGSQYNDRTQSHSDCGKRSKSLKDASLNEHHEYVDQRCSNRDKHDSEIYSRSPSRNDSHRRSHVRSSHRRERDDLEVSNTRHHEIKQSSSGMLKYHYSRSSSSWSNSVNDSVAKKDEQKSNVEDRRGRKTYENHSSDFLVQNAFEDRYIPSESHDMYEDDLSTVSKHQTR</sequence>
<feature type="region of interest" description="Disordered" evidence="4">
    <location>
        <begin position="441"/>
        <end position="486"/>
    </location>
</feature>
<dbReference type="InterPro" id="IPR022776">
    <property type="entry name" value="TRM13/UPF0224_CHHC_Znf_dom"/>
</dbReference>
<evidence type="ECO:0000256" key="3">
    <source>
        <dbReference type="ARBA" id="ARBA00022833"/>
    </source>
</evidence>